<dbReference type="EMBL" id="JABANN010000204">
    <property type="protein sequence ID" value="KAF4666484.1"/>
    <property type="molecule type" value="Genomic_DNA"/>
</dbReference>
<feature type="domain" description="Enoyl reductase (ER)" evidence="2">
    <location>
        <begin position="31"/>
        <end position="381"/>
    </location>
</feature>
<dbReference type="InterPro" id="IPR011032">
    <property type="entry name" value="GroES-like_sf"/>
</dbReference>
<dbReference type="SUPFAM" id="SSF50129">
    <property type="entry name" value="GroES-like"/>
    <property type="match status" value="1"/>
</dbReference>
<dbReference type="OrthoDB" id="201656at2759"/>
<dbReference type="CDD" id="cd05289">
    <property type="entry name" value="MDR_like_2"/>
    <property type="match status" value="1"/>
</dbReference>
<dbReference type="EMBL" id="JABAHT010000202">
    <property type="protein sequence ID" value="KAF4661316.1"/>
    <property type="molecule type" value="Genomic_DNA"/>
</dbReference>
<organism evidence="3 5">
    <name type="scientific">Perkinsus olseni</name>
    <name type="common">Perkinsus atlanticus</name>
    <dbReference type="NCBI Taxonomy" id="32597"/>
    <lineage>
        <taxon>Eukaryota</taxon>
        <taxon>Sar</taxon>
        <taxon>Alveolata</taxon>
        <taxon>Perkinsozoa</taxon>
        <taxon>Perkinsea</taxon>
        <taxon>Perkinsida</taxon>
        <taxon>Perkinsidae</taxon>
        <taxon>Perkinsus</taxon>
    </lineage>
</organism>
<proteinExistence type="predicted"/>
<comment type="caution">
    <text evidence="3">The sequence shown here is derived from an EMBL/GenBank/DDBJ whole genome shotgun (WGS) entry which is preliminary data.</text>
</comment>
<dbReference type="Gene3D" id="3.90.180.10">
    <property type="entry name" value="Medium-chain alcohol dehydrogenases, catalytic domain"/>
    <property type="match status" value="1"/>
</dbReference>
<feature type="compositionally biased region" description="Basic and acidic residues" evidence="1">
    <location>
        <begin position="413"/>
        <end position="442"/>
    </location>
</feature>
<evidence type="ECO:0000313" key="3">
    <source>
        <dbReference type="EMBL" id="KAF4661316.1"/>
    </source>
</evidence>
<evidence type="ECO:0000259" key="2">
    <source>
        <dbReference type="SMART" id="SM00829"/>
    </source>
</evidence>
<dbReference type="SMART" id="SM00829">
    <property type="entry name" value="PKS_ER"/>
    <property type="match status" value="1"/>
</dbReference>
<dbReference type="AlphaFoldDB" id="A0A7J6LQB9"/>
<sequence>MTTEGEIEGEIVSDRPALPKEMDAFYWTGFGGPEVCKVGKLPLPGSPGPHQLLVKVHYASLNPADYQQRKGEAKHLLKYKFPKVFGFDFSGDVVEVGNEVKDFKIGEEVFGMVAGVRTGTAAEYVLVDDYVCALKPAEIPHHLAAAVPLVGITAEKALKKCKINDMHRVLITGGSGGVGSIAVQLCKAEFGIEWVATTSSEESRGLVESFGADEVFDYECNDRRWAEQFDSGTWRHVYDVVFDTQGDSKQAVLLLGDSTDGEGPKDAGGMVSIVDGPSAEAALEWLKESGTEPKHSYITSFLENFSWLWDSVNGVRSMRKKAKGKYWTVIGTGDGDACRRLATMLESKSIVPHIDGVYPLAQAKDALARVESGRAKGKVLIEVIPDAKATFVETDASMEAVEGSSEPQASSPAEERVEVAKEAAMEAEEAVKKSEVEAKTSKEAAQTGLKDAAEGVSNAEAAAEEAESAGAAVERREERL</sequence>
<dbReference type="Pfam" id="PF13602">
    <property type="entry name" value="ADH_zinc_N_2"/>
    <property type="match status" value="1"/>
</dbReference>
<dbReference type="SUPFAM" id="SSF51735">
    <property type="entry name" value="NAD(P)-binding Rossmann-fold domains"/>
    <property type="match status" value="1"/>
</dbReference>
<dbReference type="Pfam" id="PF08240">
    <property type="entry name" value="ADH_N"/>
    <property type="match status" value="1"/>
</dbReference>
<dbReference type="Proteomes" id="UP000570595">
    <property type="component" value="Unassembled WGS sequence"/>
</dbReference>
<evidence type="ECO:0000313" key="6">
    <source>
        <dbReference type="Proteomes" id="UP000572268"/>
    </source>
</evidence>
<accession>A0A7J6LQB9</accession>
<protein>
    <recommendedName>
        <fullName evidence="2">Enoyl reductase (ER) domain-containing protein</fullName>
    </recommendedName>
</protein>
<evidence type="ECO:0000256" key="1">
    <source>
        <dbReference type="SAM" id="MobiDB-lite"/>
    </source>
</evidence>
<reference evidence="5 6" key="1">
    <citation type="submission" date="2020-04" db="EMBL/GenBank/DDBJ databases">
        <title>Perkinsus olseni comparative genomics.</title>
        <authorList>
            <person name="Bogema D.R."/>
        </authorList>
    </citation>
    <scope>NUCLEOTIDE SEQUENCE [LARGE SCALE GENOMIC DNA]</scope>
    <source>
        <strain evidence="3">ATCC PRA-179</strain>
        <strain evidence="4">ATCC PRA-31</strain>
    </source>
</reference>
<dbReference type="GO" id="GO:0016491">
    <property type="term" value="F:oxidoreductase activity"/>
    <property type="evidence" value="ECO:0007669"/>
    <property type="project" value="InterPro"/>
</dbReference>
<dbReference type="InterPro" id="IPR050700">
    <property type="entry name" value="YIM1/Zinc_Alcohol_DH_Fams"/>
</dbReference>
<name>A0A7J6LQB9_PEROL</name>
<dbReference type="Proteomes" id="UP000572268">
    <property type="component" value="Unassembled WGS sequence"/>
</dbReference>
<gene>
    <name evidence="4" type="ORF">FOL46_003065</name>
    <name evidence="3" type="ORF">FOZ61_003376</name>
</gene>
<dbReference type="InterPro" id="IPR036291">
    <property type="entry name" value="NAD(P)-bd_dom_sf"/>
</dbReference>
<dbReference type="Gene3D" id="3.40.50.720">
    <property type="entry name" value="NAD(P)-binding Rossmann-like Domain"/>
    <property type="match status" value="1"/>
</dbReference>
<dbReference type="InterPro" id="IPR013154">
    <property type="entry name" value="ADH-like_N"/>
</dbReference>
<dbReference type="InterPro" id="IPR020843">
    <property type="entry name" value="ER"/>
</dbReference>
<dbReference type="PANTHER" id="PTHR11695:SF294">
    <property type="entry name" value="RETICULON-4-INTERACTING PROTEIN 1, MITOCHONDRIAL"/>
    <property type="match status" value="1"/>
</dbReference>
<evidence type="ECO:0000313" key="4">
    <source>
        <dbReference type="EMBL" id="KAF4666484.1"/>
    </source>
</evidence>
<feature type="compositionally biased region" description="Low complexity" evidence="1">
    <location>
        <begin position="402"/>
        <end position="412"/>
    </location>
</feature>
<feature type="region of interest" description="Disordered" evidence="1">
    <location>
        <begin position="398"/>
        <end position="480"/>
    </location>
</feature>
<dbReference type="PANTHER" id="PTHR11695">
    <property type="entry name" value="ALCOHOL DEHYDROGENASE RELATED"/>
    <property type="match status" value="1"/>
</dbReference>
<evidence type="ECO:0000313" key="5">
    <source>
        <dbReference type="Proteomes" id="UP000570595"/>
    </source>
</evidence>